<sequence length="365" mass="41835">MPGVDPSVSVHRVYVDPYYKPVKQKKRTFSEEKREAIRQRRERPFARRKVISSGLKNAGATHQRMVNNVFSNQIGRNMEIYVDDMLIKSREASDHEANIRESFENLLRYNLRLNLDKCVFGVTSGKFLGYMISQRGIEPNPDKTSVLQSPQLLEWPMAGDVLHLYLAVSELVLSSILIREEEKMQRPVYYVNRVRRGAETGYPLAEKLVFSLIVAARKLKPYFEAHPVEGSTPVEWVSKEAFRMREVMNNAPEGEGSMPRPWYQDILEFLSSGALQKDPSGPLRKCITREEGLAVVEEMHGGICGSHINSKAIIQRTLRSGIFCPSVAKDAQHHFRRCDACQRHAIVPHQPPHEMINMLYPIPFY</sequence>
<accession>A0AAV3QA04</accession>
<dbReference type="InterPro" id="IPR000477">
    <property type="entry name" value="RT_dom"/>
</dbReference>
<dbReference type="Gene3D" id="1.10.340.70">
    <property type="match status" value="1"/>
</dbReference>
<dbReference type="InterPro" id="IPR043502">
    <property type="entry name" value="DNA/RNA_pol_sf"/>
</dbReference>
<dbReference type="Pfam" id="PF00078">
    <property type="entry name" value="RVT_1"/>
    <property type="match status" value="1"/>
</dbReference>
<dbReference type="EMBL" id="BAABME010003567">
    <property type="protein sequence ID" value="GAA0159288.1"/>
    <property type="molecule type" value="Genomic_DNA"/>
</dbReference>
<dbReference type="AlphaFoldDB" id="A0AAV3QA04"/>
<protein>
    <recommendedName>
        <fullName evidence="1">Reverse transcriptase domain-containing protein</fullName>
    </recommendedName>
</protein>
<evidence type="ECO:0000259" key="1">
    <source>
        <dbReference type="PROSITE" id="PS50878"/>
    </source>
</evidence>
<comment type="caution">
    <text evidence="2">The sequence shown here is derived from an EMBL/GenBank/DDBJ whole genome shotgun (WGS) entry which is preliminary data.</text>
</comment>
<name>A0AAV3QA04_LITER</name>
<dbReference type="PANTHER" id="PTHR48475">
    <property type="entry name" value="RIBONUCLEASE H"/>
    <property type="match status" value="1"/>
</dbReference>
<gene>
    <name evidence="2" type="ORF">LIER_16102</name>
</gene>
<dbReference type="Gene3D" id="3.30.70.270">
    <property type="match status" value="1"/>
</dbReference>
<feature type="domain" description="Reverse transcriptase" evidence="1">
    <location>
        <begin position="1"/>
        <end position="132"/>
    </location>
</feature>
<organism evidence="2 3">
    <name type="scientific">Lithospermum erythrorhizon</name>
    <name type="common">Purple gromwell</name>
    <name type="synonym">Lithospermum officinale var. erythrorhizon</name>
    <dbReference type="NCBI Taxonomy" id="34254"/>
    <lineage>
        <taxon>Eukaryota</taxon>
        <taxon>Viridiplantae</taxon>
        <taxon>Streptophyta</taxon>
        <taxon>Embryophyta</taxon>
        <taxon>Tracheophyta</taxon>
        <taxon>Spermatophyta</taxon>
        <taxon>Magnoliopsida</taxon>
        <taxon>eudicotyledons</taxon>
        <taxon>Gunneridae</taxon>
        <taxon>Pentapetalae</taxon>
        <taxon>asterids</taxon>
        <taxon>lamiids</taxon>
        <taxon>Boraginales</taxon>
        <taxon>Boraginaceae</taxon>
        <taxon>Boraginoideae</taxon>
        <taxon>Lithospermeae</taxon>
        <taxon>Lithospermum</taxon>
    </lineage>
</organism>
<keyword evidence="3" id="KW-1185">Reference proteome</keyword>
<evidence type="ECO:0000313" key="3">
    <source>
        <dbReference type="Proteomes" id="UP001454036"/>
    </source>
</evidence>
<proteinExistence type="predicted"/>
<dbReference type="Proteomes" id="UP001454036">
    <property type="component" value="Unassembled WGS sequence"/>
</dbReference>
<dbReference type="PANTHER" id="PTHR48475:SF2">
    <property type="entry name" value="RIBONUCLEASE H"/>
    <property type="match status" value="1"/>
</dbReference>
<dbReference type="Pfam" id="PF17919">
    <property type="entry name" value="RT_RNaseH_2"/>
    <property type="match status" value="1"/>
</dbReference>
<evidence type="ECO:0000313" key="2">
    <source>
        <dbReference type="EMBL" id="GAA0159288.1"/>
    </source>
</evidence>
<dbReference type="PROSITE" id="PS50878">
    <property type="entry name" value="RT_POL"/>
    <property type="match status" value="1"/>
</dbReference>
<dbReference type="SUPFAM" id="SSF56672">
    <property type="entry name" value="DNA/RNA polymerases"/>
    <property type="match status" value="1"/>
</dbReference>
<dbReference type="InterPro" id="IPR041577">
    <property type="entry name" value="RT_RNaseH_2"/>
</dbReference>
<dbReference type="InterPro" id="IPR043128">
    <property type="entry name" value="Rev_trsase/Diguanyl_cyclase"/>
</dbReference>
<reference evidence="2 3" key="1">
    <citation type="submission" date="2024-01" db="EMBL/GenBank/DDBJ databases">
        <title>The complete chloroplast genome sequence of Lithospermum erythrorhizon: insights into the phylogenetic relationship among Boraginaceae species and the maternal lineages of purple gromwells.</title>
        <authorList>
            <person name="Okada T."/>
            <person name="Watanabe K."/>
        </authorList>
    </citation>
    <scope>NUCLEOTIDE SEQUENCE [LARGE SCALE GENOMIC DNA]</scope>
</reference>